<feature type="domain" description="PASTA" evidence="10">
    <location>
        <begin position="744"/>
        <end position="809"/>
    </location>
</feature>
<dbReference type="Gene3D" id="3.40.710.10">
    <property type="entry name" value="DD-peptidase/beta-lactamase superfamily"/>
    <property type="match status" value="1"/>
</dbReference>
<gene>
    <name evidence="11" type="ORF">J5V96_09180</name>
</gene>
<sequence length="905" mass="95092">MPHGKRTTSGVLGGLLGLVGLSAVAGVLVTATVTPAIAVSGYAASSAITLFDNMPSYLAVNQPMLPTRIFVTDPNTGKPSGLASFYDQNRIPVKWEGVSTVMYDALISSEDPKFYEHGGVDLMGTIKAVASNVKDGTSRGGSSITQQYVKNVLTQECEQSKATKEEQDACYLEATVSEASAGIERKLQEMRYAIGLEKKYSKNDILLGYLNIANFGGTTYGIEAAAQRYFSTSASKLTLVQAATLAGMVQNPNYYRIDMPGGTKQAKDGTWLNSQADGFKPTLDRRNYVLGRMFEDGKITRAEYDEAKAAPVVPAIKNSDQGCQAARGAAYFCQYVKTIVLNDPAFGETPADRQKALRRGGLNIYTTLDLRLQQSAEQAIRDRIPSAMDGIELGSTGVSLEVGTGRVLAMAQNTQFDEDPSAPRGSSSIVFATDYQHGGSTGFGVGSTFKVFTLLDWLEKGHSTREPVDGVNRQAFKGFNCDGTPVPQTTKVDNFGRVGGYRGDAKRFTRDSLNSGYFAMAAKLNLCDIMRVADRLNVTTMQIGDVDANKDGTPEIKHGDTLSLSPDKEPHRTVQGPFDLLGSINFAPMSMASVYGTIANKGVQCTPRAIDRVTDAKGQELPLPASSCEQKIKPEVAATAADALAGVMSGNGTGVRARANDGIPVIGKTGTHETAHTSMVQTSTKVATFVWVGNIKGYTDLFQTYVDNGVLSNQRYFISRDIQARANELYGGDAFPPADRALTAVPETDLPNVVGKPVAEAQGILEAAGFQVVVGSPVPGTRANGVIETQDPGPGRVAVGTTITISPSNGQGRTVPETKGQSLQNAMAAVAGAEFNAQPGTCTEKADAGAGRVTGTNPAAGEVLPAGTVVTVNYESANCGGPGDGGGNGNGNGNGGNPGAGGDDD</sequence>
<dbReference type="InterPro" id="IPR001264">
    <property type="entry name" value="Glyco_trans_51"/>
</dbReference>
<keyword evidence="2" id="KW-0645">Protease</keyword>
<dbReference type="GO" id="GO:0008658">
    <property type="term" value="F:penicillin binding"/>
    <property type="evidence" value="ECO:0007669"/>
    <property type="project" value="InterPro"/>
</dbReference>
<dbReference type="PANTHER" id="PTHR32282:SF33">
    <property type="entry name" value="PEPTIDOGLYCAN GLYCOSYLTRANSFERASE"/>
    <property type="match status" value="1"/>
</dbReference>
<name>A0A939QS92_9MICO</name>
<evidence type="ECO:0000313" key="12">
    <source>
        <dbReference type="Proteomes" id="UP000680132"/>
    </source>
</evidence>
<dbReference type="GO" id="GO:0008955">
    <property type="term" value="F:peptidoglycan glycosyltransferase activity"/>
    <property type="evidence" value="ECO:0007669"/>
    <property type="project" value="UniProtKB-EC"/>
</dbReference>
<feature type="region of interest" description="Disordered" evidence="9">
    <location>
        <begin position="878"/>
        <end position="905"/>
    </location>
</feature>
<dbReference type="InterPro" id="IPR005543">
    <property type="entry name" value="PASTA_dom"/>
</dbReference>
<keyword evidence="1" id="KW-0121">Carboxypeptidase</keyword>
<comment type="catalytic activity">
    <reaction evidence="8">
        <text>[GlcNAc-(1-&gt;4)-Mur2Ac(oyl-L-Ala-gamma-D-Glu-L-Lys-D-Ala-D-Ala)](n)-di-trans,octa-cis-undecaprenyl diphosphate + beta-D-GlcNAc-(1-&gt;4)-Mur2Ac(oyl-L-Ala-gamma-D-Glu-L-Lys-D-Ala-D-Ala)-di-trans,octa-cis-undecaprenyl diphosphate = [GlcNAc-(1-&gt;4)-Mur2Ac(oyl-L-Ala-gamma-D-Glu-L-Lys-D-Ala-D-Ala)](n+1)-di-trans,octa-cis-undecaprenyl diphosphate + di-trans,octa-cis-undecaprenyl diphosphate + H(+)</text>
        <dbReference type="Rhea" id="RHEA:23708"/>
        <dbReference type="Rhea" id="RHEA-COMP:9602"/>
        <dbReference type="Rhea" id="RHEA-COMP:9603"/>
        <dbReference type="ChEBI" id="CHEBI:15378"/>
        <dbReference type="ChEBI" id="CHEBI:58405"/>
        <dbReference type="ChEBI" id="CHEBI:60033"/>
        <dbReference type="ChEBI" id="CHEBI:78435"/>
        <dbReference type="EC" id="2.4.99.28"/>
    </reaction>
</comment>
<dbReference type="GO" id="GO:0030288">
    <property type="term" value="C:outer membrane-bounded periplasmic space"/>
    <property type="evidence" value="ECO:0007669"/>
    <property type="project" value="TreeGrafter"/>
</dbReference>
<evidence type="ECO:0000256" key="3">
    <source>
        <dbReference type="ARBA" id="ARBA00022676"/>
    </source>
</evidence>
<dbReference type="SMART" id="SM00740">
    <property type="entry name" value="PASTA"/>
    <property type="match status" value="2"/>
</dbReference>
<dbReference type="GO" id="GO:0009252">
    <property type="term" value="P:peptidoglycan biosynthetic process"/>
    <property type="evidence" value="ECO:0007669"/>
    <property type="project" value="TreeGrafter"/>
</dbReference>
<dbReference type="Pfam" id="PF00912">
    <property type="entry name" value="Transgly"/>
    <property type="match status" value="1"/>
</dbReference>
<keyword evidence="4" id="KW-0808">Transferase</keyword>
<dbReference type="RefSeq" id="WP_208503021.1">
    <property type="nucleotide sequence ID" value="NZ_JAGFOA010000003.1"/>
</dbReference>
<evidence type="ECO:0000256" key="2">
    <source>
        <dbReference type="ARBA" id="ARBA00022670"/>
    </source>
</evidence>
<dbReference type="GO" id="GO:0009002">
    <property type="term" value="F:serine-type D-Ala-D-Ala carboxypeptidase activity"/>
    <property type="evidence" value="ECO:0007669"/>
    <property type="project" value="UniProtKB-EC"/>
</dbReference>
<keyword evidence="12" id="KW-1185">Reference proteome</keyword>
<comment type="caution">
    <text evidence="11">The sequence shown here is derived from an EMBL/GenBank/DDBJ whole genome shotgun (WGS) entry which is preliminary data.</text>
</comment>
<dbReference type="Pfam" id="PF00905">
    <property type="entry name" value="Transpeptidase"/>
    <property type="match status" value="1"/>
</dbReference>
<evidence type="ECO:0000256" key="9">
    <source>
        <dbReference type="SAM" id="MobiDB-lite"/>
    </source>
</evidence>
<dbReference type="Gene3D" id="1.10.3810.10">
    <property type="entry name" value="Biosynthetic peptidoglycan transglycosylase-like"/>
    <property type="match status" value="1"/>
</dbReference>
<dbReference type="InterPro" id="IPR012338">
    <property type="entry name" value="Beta-lactam/transpept-like"/>
</dbReference>
<keyword evidence="3" id="KW-0328">Glycosyltransferase</keyword>
<evidence type="ECO:0000256" key="6">
    <source>
        <dbReference type="ARBA" id="ARBA00023268"/>
    </source>
</evidence>
<comment type="catalytic activity">
    <reaction evidence="7">
        <text>Preferential cleavage: (Ac)2-L-Lys-D-Ala-|-D-Ala. Also transpeptidation of peptidyl-alanyl moieties that are N-acyl substituents of D-alanine.</text>
        <dbReference type="EC" id="3.4.16.4"/>
    </reaction>
</comment>
<keyword evidence="5" id="KW-0378">Hydrolase</keyword>
<dbReference type="GO" id="GO:0006508">
    <property type="term" value="P:proteolysis"/>
    <property type="evidence" value="ECO:0007669"/>
    <property type="project" value="UniProtKB-KW"/>
</dbReference>
<dbReference type="PANTHER" id="PTHR32282">
    <property type="entry name" value="BINDING PROTEIN TRANSPEPTIDASE, PUTATIVE-RELATED"/>
    <property type="match status" value="1"/>
</dbReference>
<dbReference type="SUPFAM" id="SSF53955">
    <property type="entry name" value="Lysozyme-like"/>
    <property type="match status" value="1"/>
</dbReference>
<dbReference type="EMBL" id="JAGFOA010000003">
    <property type="protein sequence ID" value="MBO3663686.1"/>
    <property type="molecule type" value="Genomic_DNA"/>
</dbReference>
<evidence type="ECO:0000256" key="8">
    <source>
        <dbReference type="ARBA" id="ARBA00049902"/>
    </source>
</evidence>
<evidence type="ECO:0000256" key="5">
    <source>
        <dbReference type="ARBA" id="ARBA00022801"/>
    </source>
</evidence>
<reference evidence="11" key="1">
    <citation type="submission" date="2021-03" db="EMBL/GenBank/DDBJ databases">
        <title>Microbacterium sp. nov., a novel actinobacterium isolated from cow dung.</title>
        <authorList>
            <person name="Zhang L."/>
        </authorList>
    </citation>
    <scope>NUCLEOTIDE SEQUENCE</scope>
    <source>
        <strain evidence="11">NEAU-LLB</strain>
    </source>
</reference>
<organism evidence="11 12">
    <name type="scientific">Microbacterium stercoris</name>
    <dbReference type="NCBI Taxonomy" id="2820289"/>
    <lineage>
        <taxon>Bacteria</taxon>
        <taxon>Bacillati</taxon>
        <taxon>Actinomycetota</taxon>
        <taxon>Actinomycetes</taxon>
        <taxon>Micrococcales</taxon>
        <taxon>Microbacteriaceae</taxon>
        <taxon>Microbacterium</taxon>
    </lineage>
</organism>
<dbReference type="InterPro" id="IPR050396">
    <property type="entry name" value="Glycosyltr_51/Transpeptidase"/>
</dbReference>
<dbReference type="CDD" id="cd06577">
    <property type="entry name" value="PASTA_pknB"/>
    <property type="match status" value="2"/>
</dbReference>
<dbReference type="AlphaFoldDB" id="A0A939QS92"/>
<keyword evidence="6" id="KW-0511">Multifunctional enzyme</keyword>
<evidence type="ECO:0000313" key="11">
    <source>
        <dbReference type="EMBL" id="MBO3663686.1"/>
    </source>
</evidence>
<dbReference type="SUPFAM" id="SSF56601">
    <property type="entry name" value="beta-lactamase/transpeptidase-like"/>
    <property type="match status" value="1"/>
</dbReference>
<dbReference type="InterPro" id="IPR001460">
    <property type="entry name" value="PCN-bd_Tpept"/>
</dbReference>
<dbReference type="Pfam" id="PF03793">
    <property type="entry name" value="PASTA"/>
    <property type="match status" value="2"/>
</dbReference>
<accession>A0A939QS92</accession>
<dbReference type="InterPro" id="IPR036950">
    <property type="entry name" value="PBP_transglycosylase"/>
</dbReference>
<dbReference type="InterPro" id="IPR023346">
    <property type="entry name" value="Lysozyme-like_dom_sf"/>
</dbReference>
<feature type="region of interest" description="Disordered" evidence="9">
    <location>
        <begin position="549"/>
        <end position="570"/>
    </location>
</feature>
<proteinExistence type="predicted"/>
<dbReference type="Gene3D" id="3.30.10.20">
    <property type="match status" value="2"/>
</dbReference>
<evidence type="ECO:0000256" key="7">
    <source>
        <dbReference type="ARBA" id="ARBA00034000"/>
    </source>
</evidence>
<protein>
    <submittedName>
        <fullName evidence="11">Penicillin-binding protein</fullName>
    </submittedName>
</protein>
<evidence type="ECO:0000259" key="10">
    <source>
        <dbReference type="PROSITE" id="PS51178"/>
    </source>
</evidence>
<dbReference type="PROSITE" id="PS51178">
    <property type="entry name" value="PASTA"/>
    <property type="match status" value="1"/>
</dbReference>
<feature type="compositionally biased region" description="Gly residues" evidence="9">
    <location>
        <begin position="880"/>
        <end position="905"/>
    </location>
</feature>
<dbReference type="Proteomes" id="UP000680132">
    <property type="component" value="Unassembled WGS sequence"/>
</dbReference>
<evidence type="ECO:0000256" key="1">
    <source>
        <dbReference type="ARBA" id="ARBA00022645"/>
    </source>
</evidence>
<evidence type="ECO:0000256" key="4">
    <source>
        <dbReference type="ARBA" id="ARBA00022679"/>
    </source>
</evidence>